<proteinExistence type="predicted"/>
<accession>A0ABQ9HHW0</accession>
<dbReference type="Proteomes" id="UP001159363">
    <property type="component" value="Chromosome 4"/>
</dbReference>
<name>A0ABQ9HHW0_9NEOP</name>
<evidence type="ECO:0000313" key="1">
    <source>
        <dbReference type="EMBL" id="KAJ8883917.1"/>
    </source>
</evidence>
<sequence length="482" mass="52553">MPGNQRLSTSSGRLRTTFITSRSLARPRGELINLWRPQEQRCPSPRSREHDPRSCVCHGYTLESLRSALVATARVPDVISHVAASGCVPTRQQATFRLFTANWAFLKPTFEKCHCHYIDKAGLPWRNRLLRPDLGYGRLWVRIPGKAWSNPLLWTSHISKYGLYTCPHVTKLPAFMQAVGSDVTGTGNLTCPADWSAARDDSLLVPQSAESLSAPAIKLPGSRHTCLDGTGGKSIPRTAARIYVGDDAVEWCSPPREASRCVAAVAELLIFSHPRGRTGFNPRPGHSGIFASGNGAGDAAGRRVFLGLSRFPRPRIPPLFHSRLAPSHPSSRKAMVNHCDIILHSCLGRDAASTPAFDIRSENVRVLKVPTCLESSSTFEAEKCDSDKDDNATHMMSYTGLSKAAWTMSVATRWVVVARGKAKHEVCALKPTATPLSPNTPVCRPTPLHPQPANYPLALITRITIGACAAHSVRPAAYPDLC</sequence>
<gene>
    <name evidence="1" type="ORF">PR048_015772</name>
</gene>
<protein>
    <submittedName>
        <fullName evidence="1">Uncharacterized protein</fullName>
    </submittedName>
</protein>
<comment type="caution">
    <text evidence="1">The sequence shown here is derived from an EMBL/GenBank/DDBJ whole genome shotgun (WGS) entry which is preliminary data.</text>
</comment>
<reference evidence="1 2" key="1">
    <citation type="submission" date="2023-02" db="EMBL/GenBank/DDBJ databases">
        <title>LHISI_Scaffold_Assembly.</title>
        <authorList>
            <person name="Stuart O.P."/>
            <person name="Cleave R."/>
            <person name="Magrath M.J.L."/>
            <person name="Mikheyev A.S."/>
        </authorList>
    </citation>
    <scope>NUCLEOTIDE SEQUENCE [LARGE SCALE GENOMIC DNA]</scope>
    <source>
        <strain evidence="1">Daus_M_001</strain>
        <tissue evidence="1">Leg muscle</tissue>
    </source>
</reference>
<dbReference type="EMBL" id="JARBHB010000005">
    <property type="protein sequence ID" value="KAJ8883917.1"/>
    <property type="molecule type" value="Genomic_DNA"/>
</dbReference>
<organism evidence="1 2">
    <name type="scientific">Dryococelus australis</name>
    <dbReference type="NCBI Taxonomy" id="614101"/>
    <lineage>
        <taxon>Eukaryota</taxon>
        <taxon>Metazoa</taxon>
        <taxon>Ecdysozoa</taxon>
        <taxon>Arthropoda</taxon>
        <taxon>Hexapoda</taxon>
        <taxon>Insecta</taxon>
        <taxon>Pterygota</taxon>
        <taxon>Neoptera</taxon>
        <taxon>Polyneoptera</taxon>
        <taxon>Phasmatodea</taxon>
        <taxon>Verophasmatodea</taxon>
        <taxon>Anareolatae</taxon>
        <taxon>Phasmatidae</taxon>
        <taxon>Eurycanthinae</taxon>
        <taxon>Dryococelus</taxon>
    </lineage>
</organism>
<keyword evidence="2" id="KW-1185">Reference proteome</keyword>
<evidence type="ECO:0000313" key="2">
    <source>
        <dbReference type="Proteomes" id="UP001159363"/>
    </source>
</evidence>